<dbReference type="Pfam" id="PF00249">
    <property type="entry name" value="Myb_DNA-binding"/>
    <property type="match status" value="2"/>
</dbReference>
<evidence type="ECO:0000256" key="6">
    <source>
        <dbReference type="ARBA" id="ARBA00023089"/>
    </source>
</evidence>
<dbReference type="GO" id="GO:0000976">
    <property type="term" value="F:transcription cis-regulatory region binding"/>
    <property type="evidence" value="ECO:0007669"/>
    <property type="project" value="UniProtKB-ARBA"/>
</dbReference>
<evidence type="ECO:0000256" key="9">
    <source>
        <dbReference type="ARBA" id="ARBA00023163"/>
    </source>
</evidence>
<feature type="domain" description="Myb-like" evidence="14">
    <location>
        <begin position="91"/>
        <end position="141"/>
    </location>
</feature>
<evidence type="ECO:0000256" key="7">
    <source>
        <dbReference type="ARBA" id="ARBA00023125"/>
    </source>
</evidence>
<dbReference type="FunFam" id="1.10.10.60:FF:000001">
    <property type="entry name" value="MYB-related transcription factor"/>
    <property type="match status" value="1"/>
</dbReference>
<dbReference type="SMART" id="SM00717">
    <property type="entry name" value="SANT"/>
    <property type="match status" value="2"/>
</dbReference>
<dbReference type="SUPFAM" id="SSF46689">
    <property type="entry name" value="Homeodomain-like"/>
    <property type="match status" value="1"/>
</dbReference>
<keyword evidence="10" id="KW-0539">Nucleus</keyword>
<dbReference type="GO" id="GO:0009555">
    <property type="term" value="P:pollen development"/>
    <property type="evidence" value="ECO:0007669"/>
    <property type="project" value="UniProtKB-ARBA"/>
</dbReference>
<keyword evidence="8" id="KW-0010">Activator</keyword>
<keyword evidence="9" id="KW-0804">Transcription</keyword>
<gene>
    <name evidence="16" type="ORF">Zm00014a_024290</name>
</gene>
<feature type="region of interest" description="Disordered" evidence="13">
    <location>
        <begin position="1"/>
        <end position="43"/>
    </location>
</feature>
<protein>
    <recommendedName>
        <fullName evidence="11">Transcription factor GAMYB</fullName>
    </recommendedName>
    <alternativeName>
        <fullName evidence="12">OsGAMyb</fullName>
    </alternativeName>
</protein>
<evidence type="ECO:0000256" key="2">
    <source>
        <dbReference type="ARBA" id="ARBA00022473"/>
    </source>
</evidence>
<dbReference type="InterPro" id="IPR001005">
    <property type="entry name" value="SANT/Myb"/>
</dbReference>
<evidence type="ECO:0000313" key="16">
    <source>
        <dbReference type="EMBL" id="PWZ08841.1"/>
    </source>
</evidence>
<feature type="region of interest" description="Disordered" evidence="13">
    <location>
        <begin position="378"/>
        <end position="401"/>
    </location>
</feature>
<dbReference type="GO" id="GO:1901141">
    <property type="term" value="P:regulation of lignin biosynthetic process"/>
    <property type="evidence" value="ECO:0007669"/>
    <property type="project" value="UniProtKB-ARBA"/>
</dbReference>
<name>A0A3L6DMT0_MAIZE</name>
<dbReference type="PROSITE" id="PS50090">
    <property type="entry name" value="MYB_LIKE"/>
    <property type="match status" value="2"/>
</dbReference>
<keyword evidence="5" id="KW-0805">Transcription regulation</keyword>
<feature type="domain" description="Myb-like" evidence="14">
    <location>
        <begin position="38"/>
        <end position="90"/>
    </location>
</feature>
<evidence type="ECO:0000313" key="17">
    <source>
        <dbReference type="Proteomes" id="UP000251960"/>
    </source>
</evidence>
<evidence type="ECO:0000256" key="1">
    <source>
        <dbReference type="ARBA" id="ARBA00004123"/>
    </source>
</evidence>
<evidence type="ECO:0000256" key="10">
    <source>
        <dbReference type="ARBA" id="ARBA00023242"/>
    </source>
</evidence>
<feature type="domain" description="HTH myb-type" evidence="15">
    <location>
        <begin position="38"/>
        <end position="90"/>
    </location>
</feature>
<dbReference type="EMBL" id="NCVQ01000009">
    <property type="protein sequence ID" value="PWZ08842.1"/>
    <property type="molecule type" value="Genomic_DNA"/>
</dbReference>
<comment type="caution">
    <text evidence="16">The sequence shown here is derived from an EMBL/GenBank/DDBJ whole genome shotgun (WGS) entry which is preliminary data.</text>
</comment>
<evidence type="ECO:0000256" key="13">
    <source>
        <dbReference type="SAM" id="MobiDB-lite"/>
    </source>
</evidence>
<dbReference type="GO" id="GO:0003700">
    <property type="term" value="F:DNA-binding transcription factor activity"/>
    <property type="evidence" value="ECO:0007669"/>
    <property type="project" value="UniProtKB-ARBA"/>
</dbReference>
<keyword evidence="2" id="KW-0217">Developmental protein</keyword>
<dbReference type="GO" id="GO:0009908">
    <property type="term" value="P:flower development"/>
    <property type="evidence" value="ECO:0007669"/>
    <property type="project" value="UniProtKB-KW"/>
</dbReference>
<feature type="region of interest" description="Disordered" evidence="13">
    <location>
        <begin position="155"/>
        <end position="175"/>
    </location>
</feature>
<evidence type="ECO:0000259" key="15">
    <source>
        <dbReference type="PROSITE" id="PS51294"/>
    </source>
</evidence>
<dbReference type="CDD" id="cd00167">
    <property type="entry name" value="SANT"/>
    <property type="match status" value="2"/>
</dbReference>
<evidence type="ECO:0000256" key="12">
    <source>
        <dbReference type="ARBA" id="ARBA00078675"/>
    </source>
</evidence>
<feature type="domain" description="HTH myb-type" evidence="15">
    <location>
        <begin position="91"/>
        <end position="145"/>
    </location>
</feature>
<evidence type="ECO:0000256" key="11">
    <source>
        <dbReference type="ARBA" id="ARBA00071221"/>
    </source>
</evidence>
<dbReference type="PANTHER" id="PTHR47995">
    <property type="entry name" value="TRANSCRIPTION FACTOR MYB33-RELATED"/>
    <property type="match status" value="1"/>
</dbReference>
<evidence type="ECO:0000256" key="8">
    <source>
        <dbReference type="ARBA" id="ARBA00023159"/>
    </source>
</evidence>
<dbReference type="FunFam" id="1.10.10.60:FF:000119">
    <property type="entry name" value="Transcription factor GAMYB"/>
    <property type="match status" value="1"/>
</dbReference>
<dbReference type="AlphaFoldDB" id="A0A3L6DMT0"/>
<dbReference type="PANTHER" id="PTHR47995:SF18">
    <property type="entry name" value="TRANSCRIPTION FACTOR MYB65"/>
    <property type="match status" value="1"/>
</dbReference>
<dbReference type="EMBL" id="NCVQ01000009">
    <property type="protein sequence ID" value="PWZ08843.1"/>
    <property type="molecule type" value="Genomic_DNA"/>
</dbReference>
<evidence type="ECO:0000256" key="5">
    <source>
        <dbReference type="ARBA" id="ARBA00023015"/>
    </source>
</evidence>
<keyword evidence="3" id="KW-0677">Repeat</keyword>
<evidence type="ECO:0000256" key="3">
    <source>
        <dbReference type="ARBA" id="ARBA00022737"/>
    </source>
</evidence>
<dbReference type="PROSITE" id="PS51294">
    <property type="entry name" value="HTH_MYB"/>
    <property type="match status" value="2"/>
</dbReference>
<dbReference type="InterPro" id="IPR009057">
    <property type="entry name" value="Homeodomain-like_sf"/>
</dbReference>
<feature type="region of interest" description="Disordered" evidence="13">
    <location>
        <begin position="454"/>
        <end position="476"/>
    </location>
</feature>
<feature type="compositionally biased region" description="Low complexity" evidence="13">
    <location>
        <begin position="380"/>
        <end position="394"/>
    </location>
</feature>
<evidence type="ECO:0000259" key="14">
    <source>
        <dbReference type="PROSITE" id="PS50090"/>
    </source>
</evidence>
<dbReference type="GO" id="GO:0005634">
    <property type="term" value="C:nucleus"/>
    <property type="evidence" value="ECO:0007669"/>
    <property type="project" value="UniProtKB-SubCell"/>
</dbReference>
<keyword evidence="4" id="KW-0221">Differentiation</keyword>
<proteinExistence type="predicted"/>
<accession>A0A3L6DJM7</accession>
<dbReference type="EMBL" id="NCVQ01000009">
    <property type="protein sequence ID" value="PWZ08841.1"/>
    <property type="molecule type" value="Genomic_DNA"/>
</dbReference>
<reference evidence="16 17" key="1">
    <citation type="journal article" date="2018" name="Nat. Genet.">
        <title>Extensive intraspecific gene order and gene structural variations between Mo17 and other maize genomes.</title>
        <authorList>
            <person name="Sun S."/>
            <person name="Zhou Y."/>
            <person name="Chen J."/>
            <person name="Shi J."/>
            <person name="Zhao H."/>
            <person name="Zhao H."/>
            <person name="Song W."/>
            <person name="Zhang M."/>
            <person name="Cui Y."/>
            <person name="Dong X."/>
            <person name="Liu H."/>
            <person name="Ma X."/>
            <person name="Jiao Y."/>
            <person name="Wang B."/>
            <person name="Wei X."/>
            <person name="Stein J.C."/>
            <person name="Glaubitz J.C."/>
            <person name="Lu F."/>
            <person name="Yu G."/>
            <person name="Liang C."/>
            <person name="Fengler K."/>
            <person name="Li B."/>
            <person name="Rafalski A."/>
            <person name="Schnable P.S."/>
            <person name="Ware D.H."/>
            <person name="Buckler E.S."/>
            <person name="Lai J."/>
        </authorList>
    </citation>
    <scope>NUCLEOTIDE SEQUENCE [LARGE SCALE GENOMIC DNA]</scope>
    <source>
        <strain evidence="17">cv. Missouri 17</strain>
        <tissue evidence="16">Seedling</tissue>
    </source>
</reference>
<sequence length="537" mass="58527">MYRVKSQGEGEMMSQDQMHSPVDNDVSSSRRSPHRGVGAPLKKGPWTDAEDAILMDYVKKHGVGNWNAVRKNTELFRCGKSCRLRWANHLRPNLKKEAFTPEEERLIIQLHAKLGNKWSRMAIHLPGRTDNEIKNYWNTRKKRCERASLPIYPAGVRNQSSNEDQQLSGDLNGGENMSNDLLSGNSLCLPDFNNDSFLAKLQALPPQLPAVSISNLLGQSFASKGCSFMDQVDQAGMLKQSGSALPTLSDAIDDVISSVDQFSNDSEKLMQTLGFGYLNEANATSKSIVPFGVALTGSHAPLNGIFSASRLTNGPSKMEPPSVQNSRLKYTVDPAMQPTELVDPYMQSLSATPSVKSECASPRNSGLFEELLHEPHALRSGKSQQPSVRSSSSSAGTPYGTMVSSEFDMGQEYWEEQPGSLLSEYAHFSGNYLAECAPPVSAASTDIFPLPKISPAESPSMGSGEQALEPKHESAASRHLGNLRHDALFSGNTAHSSSFNDTITMLIGDVPVLGDGIVLDSSSWDNMPHAFQMAEFK</sequence>
<dbReference type="GO" id="GO:0030154">
    <property type="term" value="P:cell differentiation"/>
    <property type="evidence" value="ECO:0007669"/>
    <property type="project" value="UniProtKB-KW"/>
</dbReference>
<organism evidence="16 17">
    <name type="scientific">Zea mays</name>
    <name type="common">Maize</name>
    <dbReference type="NCBI Taxonomy" id="4577"/>
    <lineage>
        <taxon>Eukaryota</taxon>
        <taxon>Viridiplantae</taxon>
        <taxon>Streptophyta</taxon>
        <taxon>Embryophyta</taxon>
        <taxon>Tracheophyta</taxon>
        <taxon>Spermatophyta</taxon>
        <taxon>Magnoliopsida</taxon>
        <taxon>Liliopsida</taxon>
        <taxon>Poales</taxon>
        <taxon>Poaceae</taxon>
        <taxon>PACMAD clade</taxon>
        <taxon>Panicoideae</taxon>
        <taxon>Andropogonodae</taxon>
        <taxon>Andropogoneae</taxon>
        <taxon>Tripsacinae</taxon>
        <taxon>Zea</taxon>
    </lineage>
</organism>
<dbReference type="Proteomes" id="UP000251960">
    <property type="component" value="Chromosome 8"/>
</dbReference>
<dbReference type="Gene3D" id="1.10.10.60">
    <property type="entry name" value="Homeodomain-like"/>
    <property type="match status" value="2"/>
</dbReference>
<dbReference type="InterPro" id="IPR017930">
    <property type="entry name" value="Myb_dom"/>
</dbReference>
<accession>A0A3L6DMT0</accession>
<keyword evidence="6" id="KW-0287">Flowering</keyword>
<keyword evidence="7" id="KW-0238">DNA-binding</keyword>
<comment type="subcellular location">
    <subcellularLocation>
        <location evidence="1">Nucleus</location>
    </subcellularLocation>
</comment>
<feature type="compositionally biased region" description="Polar residues" evidence="13">
    <location>
        <begin position="157"/>
        <end position="175"/>
    </location>
</feature>
<evidence type="ECO:0000256" key="4">
    <source>
        <dbReference type="ARBA" id="ARBA00022782"/>
    </source>
</evidence>